<reference evidence="3 4" key="1">
    <citation type="submission" date="2018-09" db="EMBL/GenBank/DDBJ databases">
        <title>Streptomyces sp. nov. DS1-2, an endophytic actinomycete isolated from roots of Dendrobium scabrilingue.</title>
        <authorList>
            <person name="Kuncharoen N."/>
            <person name="Kudo T."/>
            <person name="Ohkuma M."/>
            <person name="Yuki M."/>
            <person name="Tanasupawat S."/>
        </authorList>
    </citation>
    <scope>NUCLEOTIDE SEQUENCE [LARGE SCALE GENOMIC DNA]</scope>
    <source>
        <strain evidence="1 4">AZ1-7</strain>
        <strain evidence="2 3">DS1-2</strain>
    </source>
</reference>
<evidence type="ECO:0000313" key="4">
    <source>
        <dbReference type="Proteomes" id="UP000275024"/>
    </source>
</evidence>
<dbReference type="AlphaFoldDB" id="A0A3A9WCY8"/>
<dbReference type="EMBL" id="RBDY01000005">
    <property type="protein sequence ID" value="RKN24791.1"/>
    <property type="molecule type" value="Genomic_DNA"/>
</dbReference>
<dbReference type="Proteomes" id="UP000268652">
    <property type="component" value="Unassembled WGS sequence"/>
</dbReference>
<proteinExistence type="predicted"/>
<accession>A0A3A9WCY8</accession>
<dbReference type="OrthoDB" id="9950984at2"/>
<protein>
    <submittedName>
        <fullName evidence="1">Uncharacterized protein</fullName>
    </submittedName>
</protein>
<evidence type="ECO:0000313" key="2">
    <source>
        <dbReference type="EMBL" id="RKN24791.1"/>
    </source>
</evidence>
<comment type="caution">
    <text evidence="1">The sequence shown here is derived from an EMBL/GenBank/DDBJ whole genome shotgun (WGS) entry which is preliminary data.</text>
</comment>
<gene>
    <name evidence="2" type="ORF">D7318_10050</name>
    <name evidence="1" type="ORF">D7319_08875</name>
</gene>
<evidence type="ECO:0000313" key="3">
    <source>
        <dbReference type="Proteomes" id="UP000268652"/>
    </source>
</evidence>
<organism evidence="1 4">
    <name type="scientific">Streptomyces radicis</name>
    <dbReference type="NCBI Taxonomy" id="1750517"/>
    <lineage>
        <taxon>Bacteria</taxon>
        <taxon>Bacillati</taxon>
        <taxon>Actinomycetota</taxon>
        <taxon>Actinomycetes</taxon>
        <taxon>Kitasatosporales</taxon>
        <taxon>Streptomycetaceae</taxon>
        <taxon>Streptomyces</taxon>
    </lineage>
</organism>
<dbReference type="EMBL" id="RBDX01000005">
    <property type="protein sequence ID" value="RKN10532.1"/>
    <property type="molecule type" value="Genomic_DNA"/>
</dbReference>
<evidence type="ECO:0000313" key="1">
    <source>
        <dbReference type="EMBL" id="RKN10532.1"/>
    </source>
</evidence>
<sequence>MRNDEPEPFREMWVTSLDEAVSALRAAQELGLGVEVRNVMHPDPEDEDASSEWWEIRLFGEVPEEDPDEDEGEADDE</sequence>
<name>A0A3A9WCY8_9ACTN</name>
<dbReference type="Proteomes" id="UP000275024">
    <property type="component" value="Unassembled WGS sequence"/>
</dbReference>
<dbReference type="RefSeq" id="WP_120696556.1">
    <property type="nucleotide sequence ID" value="NZ_RBDX01000005.1"/>
</dbReference>
<keyword evidence="3" id="KW-1185">Reference proteome</keyword>